<feature type="domain" description="RNase H type-1" evidence="1">
    <location>
        <begin position="55"/>
        <end position="153"/>
    </location>
</feature>
<dbReference type="GO" id="GO:0003676">
    <property type="term" value="F:nucleic acid binding"/>
    <property type="evidence" value="ECO:0007669"/>
    <property type="project" value="InterPro"/>
</dbReference>
<dbReference type="PANTHER" id="PTHR47723">
    <property type="entry name" value="OS05G0353850 PROTEIN"/>
    <property type="match status" value="1"/>
</dbReference>
<dbReference type="Pfam" id="PF13456">
    <property type="entry name" value="RVT_3"/>
    <property type="match status" value="1"/>
</dbReference>
<gene>
    <name evidence="2" type="ORF">LTRI10_LOCUS36787</name>
</gene>
<keyword evidence="3" id="KW-1185">Reference proteome</keyword>
<dbReference type="InterPro" id="IPR044730">
    <property type="entry name" value="RNase_H-like_dom_plant"/>
</dbReference>
<dbReference type="AlphaFoldDB" id="A0AAV2FEG4"/>
<dbReference type="GO" id="GO:0004523">
    <property type="term" value="F:RNA-DNA hybrid ribonuclease activity"/>
    <property type="evidence" value="ECO:0007669"/>
    <property type="project" value="InterPro"/>
</dbReference>
<accession>A0AAV2FEG4</accession>
<dbReference type="InterPro" id="IPR053151">
    <property type="entry name" value="RNase_H-like"/>
</dbReference>
<dbReference type="EMBL" id="OZ034819">
    <property type="protein sequence ID" value="CAL1396417.1"/>
    <property type="molecule type" value="Genomic_DNA"/>
</dbReference>
<name>A0AAV2FEG4_9ROSI</name>
<evidence type="ECO:0000313" key="3">
    <source>
        <dbReference type="Proteomes" id="UP001497516"/>
    </source>
</evidence>
<dbReference type="InterPro" id="IPR002156">
    <property type="entry name" value="RNaseH_domain"/>
</dbReference>
<dbReference type="Gene3D" id="3.30.420.10">
    <property type="entry name" value="Ribonuclease H-like superfamily/Ribonuclease H"/>
    <property type="match status" value="1"/>
</dbReference>
<sequence>MEEEEIIHRALGWLSFFLAGHETPGPYSLAGPVFACTVQDCRWAPPPEGVFKLNSDAGVIQDWGIGLGCIIRDSRGNFVGAMAKKERGVCRPIEAESKALVLGLREANRRLLSPLIVETDCQVLVNLLKKGEEDFTDLSLWCYELKEMAKVNEDFLGCEVMWEFRPRRPTL</sequence>
<dbReference type="CDD" id="cd06222">
    <property type="entry name" value="RNase_H_like"/>
    <property type="match status" value="1"/>
</dbReference>
<proteinExistence type="predicted"/>
<reference evidence="2 3" key="1">
    <citation type="submission" date="2024-04" db="EMBL/GenBank/DDBJ databases">
        <authorList>
            <person name="Fracassetti M."/>
        </authorList>
    </citation>
    <scope>NUCLEOTIDE SEQUENCE [LARGE SCALE GENOMIC DNA]</scope>
</reference>
<dbReference type="Proteomes" id="UP001497516">
    <property type="component" value="Chromosome 6"/>
</dbReference>
<organism evidence="2 3">
    <name type="scientific">Linum trigynum</name>
    <dbReference type="NCBI Taxonomy" id="586398"/>
    <lineage>
        <taxon>Eukaryota</taxon>
        <taxon>Viridiplantae</taxon>
        <taxon>Streptophyta</taxon>
        <taxon>Embryophyta</taxon>
        <taxon>Tracheophyta</taxon>
        <taxon>Spermatophyta</taxon>
        <taxon>Magnoliopsida</taxon>
        <taxon>eudicotyledons</taxon>
        <taxon>Gunneridae</taxon>
        <taxon>Pentapetalae</taxon>
        <taxon>rosids</taxon>
        <taxon>fabids</taxon>
        <taxon>Malpighiales</taxon>
        <taxon>Linaceae</taxon>
        <taxon>Linum</taxon>
    </lineage>
</organism>
<dbReference type="InterPro" id="IPR036397">
    <property type="entry name" value="RNaseH_sf"/>
</dbReference>
<evidence type="ECO:0000313" key="2">
    <source>
        <dbReference type="EMBL" id="CAL1396417.1"/>
    </source>
</evidence>
<dbReference type="PANTHER" id="PTHR47723:SF21">
    <property type="entry name" value="POLYNUCLEOTIDYL TRANSFERASE, RIBONUCLEASE H-LIKE SUPERFAMILY PROTEIN"/>
    <property type="match status" value="1"/>
</dbReference>
<evidence type="ECO:0000259" key="1">
    <source>
        <dbReference type="Pfam" id="PF13456"/>
    </source>
</evidence>
<protein>
    <recommendedName>
        <fullName evidence="1">RNase H type-1 domain-containing protein</fullName>
    </recommendedName>
</protein>